<dbReference type="EMBL" id="CAFBOS010000143">
    <property type="protein sequence ID" value="CAB5007804.1"/>
    <property type="molecule type" value="Genomic_DNA"/>
</dbReference>
<dbReference type="InterPro" id="IPR036188">
    <property type="entry name" value="FAD/NAD-bd_sf"/>
</dbReference>
<evidence type="ECO:0000256" key="3">
    <source>
        <dbReference type="ARBA" id="ARBA00022827"/>
    </source>
</evidence>
<evidence type="ECO:0000256" key="2">
    <source>
        <dbReference type="ARBA" id="ARBA00022630"/>
    </source>
</evidence>
<dbReference type="InterPro" id="IPR003953">
    <property type="entry name" value="FAD-dep_OxRdtase_2_FAD-bd"/>
</dbReference>
<dbReference type="SUPFAM" id="SSF51905">
    <property type="entry name" value="FAD/NAD(P)-binding domain"/>
    <property type="match status" value="1"/>
</dbReference>
<dbReference type="Pfam" id="PF00890">
    <property type="entry name" value="FAD_binding_2"/>
    <property type="match status" value="1"/>
</dbReference>
<keyword evidence="2" id="KW-0285">Flavoprotein</keyword>
<organism evidence="6">
    <name type="scientific">freshwater metagenome</name>
    <dbReference type="NCBI Taxonomy" id="449393"/>
    <lineage>
        <taxon>unclassified sequences</taxon>
        <taxon>metagenomes</taxon>
        <taxon>ecological metagenomes</taxon>
    </lineage>
</organism>
<dbReference type="PANTHER" id="PTHR43400">
    <property type="entry name" value="FUMARATE REDUCTASE"/>
    <property type="match status" value="1"/>
</dbReference>
<accession>A0A6J7Q0P3</accession>
<evidence type="ECO:0000256" key="1">
    <source>
        <dbReference type="ARBA" id="ARBA00001974"/>
    </source>
</evidence>
<comment type="cofactor">
    <cofactor evidence="1">
        <name>FAD</name>
        <dbReference type="ChEBI" id="CHEBI:57692"/>
    </cofactor>
</comment>
<dbReference type="AlphaFoldDB" id="A0A6J7Q0P3"/>
<dbReference type="InterPro" id="IPR050315">
    <property type="entry name" value="FAD-oxidoreductase_2"/>
</dbReference>
<keyword evidence="3" id="KW-0274">FAD</keyword>
<keyword evidence="4" id="KW-0560">Oxidoreductase</keyword>
<dbReference type="PANTHER" id="PTHR43400:SF7">
    <property type="entry name" value="FAD-DEPENDENT OXIDOREDUCTASE 2 FAD BINDING DOMAIN-CONTAINING PROTEIN"/>
    <property type="match status" value="1"/>
</dbReference>
<protein>
    <submittedName>
        <fullName evidence="6">Unannotated protein</fullName>
    </submittedName>
</protein>
<proteinExistence type="predicted"/>
<evidence type="ECO:0000259" key="5">
    <source>
        <dbReference type="Pfam" id="PF00890"/>
    </source>
</evidence>
<gene>
    <name evidence="6" type="ORF">UFOPK3967_02069</name>
</gene>
<dbReference type="GO" id="GO:0016491">
    <property type="term" value="F:oxidoreductase activity"/>
    <property type="evidence" value="ECO:0007669"/>
    <property type="project" value="UniProtKB-KW"/>
</dbReference>
<dbReference type="PRINTS" id="PR00411">
    <property type="entry name" value="PNDRDTASEI"/>
</dbReference>
<sequence>MGGGKGSGERAMDDAAVDDTVTVDVAVVGGGLAGWTAAIAAQDAGRRVTVVERSARRPGWGNSVVSGGALHAVLRDPRANPAVLAAAITELTDGHADPVVVQAWAANAARAVAWVEAQGGELMSDPDHPHRAKVFAPVRVTEPGMRYAGFGVTNFLTTQRESFVRRGGRVIQPGRARSLSRDTDVWQLEVQRSGTATVGVRARSVVLADGGF</sequence>
<feature type="domain" description="FAD-dependent oxidoreductase 2 FAD-binding" evidence="5">
    <location>
        <begin position="24"/>
        <end position="212"/>
    </location>
</feature>
<evidence type="ECO:0000256" key="4">
    <source>
        <dbReference type="ARBA" id="ARBA00023002"/>
    </source>
</evidence>
<dbReference type="Gene3D" id="3.50.50.60">
    <property type="entry name" value="FAD/NAD(P)-binding domain"/>
    <property type="match status" value="1"/>
</dbReference>
<name>A0A6J7Q0P3_9ZZZZ</name>
<reference evidence="6" key="1">
    <citation type="submission" date="2020-05" db="EMBL/GenBank/DDBJ databases">
        <authorList>
            <person name="Chiriac C."/>
            <person name="Salcher M."/>
            <person name="Ghai R."/>
            <person name="Kavagutti S V."/>
        </authorList>
    </citation>
    <scope>NUCLEOTIDE SEQUENCE</scope>
</reference>
<evidence type="ECO:0000313" key="6">
    <source>
        <dbReference type="EMBL" id="CAB5007804.1"/>
    </source>
</evidence>